<keyword evidence="1" id="KW-0812">Transmembrane</keyword>
<evidence type="ECO:0000259" key="2">
    <source>
        <dbReference type="Pfam" id="PF01757"/>
    </source>
</evidence>
<feature type="transmembrane region" description="Helical" evidence="1">
    <location>
        <begin position="182"/>
        <end position="202"/>
    </location>
</feature>
<feature type="transmembrane region" description="Helical" evidence="1">
    <location>
        <begin position="338"/>
        <end position="358"/>
    </location>
</feature>
<feature type="transmembrane region" description="Helical" evidence="1">
    <location>
        <begin position="140"/>
        <end position="162"/>
    </location>
</feature>
<keyword evidence="1" id="KW-0472">Membrane</keyword>
<keyword evidence="3" id="KW-0808">Transferase</keyword>
<dbReference type="EMBL" id="JBHRSM010000025">
    <property type="protein sequence ID" value="MFC3087441.1"/>
    <property type="molecule type" value="Genomic_DNA"/>
</dbReference>
<proteinExistence type="predicted"/>
<keyword evidence="1" id="KW-1133">Transmembrane helix</keyword>
<reference evidence="4" key="1">
    <citation type="journal article" date="2019" name="Int. J. Syst. Evol. Microbiol.">
        <title>The Global Catalogue of Microorganisms (GCM) 10K type strain sequencing project: providing services to taxonomists for standard genome sequencing and annotation.</title>
        <authorList>
            <consortium name="The Broad Institute Genomics Platform"/>
            <consortium name="The Broad Institute Genome Sequencing Center for Infectious Disease"/>
            <person name="Wu L."/>
            <person name="Ma J."/>
        </authorList>
    </citation>
    <scope>NUCLEOTIDE SEQUENCE [LARGE SCALE GENOMIC DNA]</scope>
    <source>
        <strain evidence="4">KCTC 62102</strain>
    </source>
</reference>
<gene>
    <name evidence="3" type="ORF">ACFOD6_15440</name>
</gene>
<dbReference type="PANTHER" id="PTHR23028:SF53">
    <property type="entry name" value="ACYL_TRANSF_3 DOMAIN-CONTAINING PROTEIN"/>
    <property type="match status" value="1"/>
</dbReference>
<dbReference type="RefSeq" id="WP_206760971.1">
    <property type="nucleotide sequence ID" value="NZ_JAEACP010000001.1"/>
</dbReference>
<evidence type="ECO:0000256" key="1">
    <source>
        <dbReference type="SAM" id="Phobius"/>
    </source>
</evidence>
<dbReference type="Proteomes" id="UP001595445">
    <property type="component" value="Unassembled WGS sequence"/>
</dbReference>
<feature type="transmembrane region" description="Helical" evidence="1">
    <location>
        <begin position="313"/>
        <end position="332"/>
    </location>
</feature>
<keyword evidence="3" id="KW-0012">Acyltransferase</keyword>
<evidence type="ECO:0000313" key="4">
    <source>
        <dbReference type="Proteomes" id="UP001595445"/>
    </source>
</evidence>
<dbReference type="Pfam" id="PF01757">
    <property type="entry name" value="Acyl_transf_3"/>
    <property type="match status" value="1"/>
</dbReference>
<evidence type="ECO:0000313" key="3">
    <source>
        <dbReference type="EMBL" id="MFC3087441.1"/>
    </source>
</evidence>
<feature type="transmembrane region" description="Helical" evidence="1">
    <location>
        <begin position="246"/>
        <end position="267"/>
    </location>
</feature>
<dbReference type="InterPro" id="IPR002656">
    <property type="entry name" value="Acyl_transf_3_dom"/>
</dbReference>
<feature type="domain" description="Acyltransferase 3" evidence="2">
    <location>
        <begin position="33"/>
        <end position="355"/>
    </location>
</feature>
<feature type="transmembrane region" description="Helical" evidence="1">
    <location>
        <begin position="107"/>
        <end position="128"/>
    </location>
</feature>
<protein>
    <submittedName>
        <fullName evidence="3">Acyltransferase family protein</fullName>
        <ecNumber evidence="3">2.3.-.-</ecNumber>
    </submittedName>
</protein>
<feature type="transmembrane region" description="Helical" evidence="1">
    <location>
        <begin position="214"/>
        <end position="234"/>
    </location>
</feature>
<feature type="transmembrane region" description="Helical" evidence="1">
    <location>
        <begin position="67"/>
        <end position="87"/>
    </location>
</feature>
<dbReference type="InterPro" id="IPR050879">
    <property type="entry name" value="Acyltransferase_3"/>
</dbReference>
<dbReference type="PANTHER" id="PTHR23028">
    <property type="entry name" value="ACETYLTRANSFERASE"/>
    <property type="match status" value="1"/>
</dbReference>
<name>A0ABV7DWC5_9RHOB</name>
<accession>A0ABV7DWC5</accession>
<keyword evidence="4" id="KW-1185">Reference proteome</keyword>
<comment type="caution">
    <text evidence="3">The sequence shown here is derived from an EMBL/GenBank/DDBJ whole genome shotgun (WGS) entry which is preliminary data.</text>
</comment>
<feature type="transmembrane region" description="Helical" evidence="1">
    <location>
        <begin position="273"/>
        <end position="292"/>
    </location>
</feature>
<sequence>MTITLPDPVTGETAPAGTAGAAHSAYAARSRFGSLDGLRCLCILAVIWHHSPWWTGIAGRPRLLERGFVGVDFFFVLSGFLITTLLLREAGRKGRFSLAGFYWRRALRILPVYYFVVTFVAAYLYFVSGRAEILPLLPCYYAFLSNFLVEQIPLLSPTWSLAVEEQYYLIWPLALLILPRRLVLPVLALVIGANVLGASGVFGLSPATLGPLRFSLPSATYAPILIGSALALLLDRGPVFAALWPVLGRRGAAPLAFAAILVLLQSLPDDLRGLPNLVLHLAMAVALAALVMREDHMLAAPLRWRPIARIGEISYGIYLYHLLALHAAGLVLERLGLASGPVVLVAYLALSILIAEISDRTLESFFRKFRNRGPGAGA</sequence>
<dbReference type="GO" id="GO:0016746">
    <property type="term" value="F:acyltransferase activity"/>
    <property type="evidence" value="ECO:0007669"/>
    <property type="project" value="UniProtKB-KW"/>
</dbReference>
<dbReference type="EC" id="2.3.-.-" evidence="3"/>
<organism evidence="3 4">
    <name type="scientific">Tabrizicola soli</name>
    <dbReference type="NCBI Taxonomy" id="2185115"/>
    <lineage>
        <taxon>Bacteria</taxon>
        <taxon>Pseudomonadati</taxon>
        <taxon>Pseudomonadota</taxon>
        <taxon>Alphaproteobacteria</taxon>
        <taxon>Rhodobacterales</taxon>
        <taxon>Paracoccaceae</taxon>
        <taxon>Tabrizicola</taxon>
    </lineage>
</organism>